<dbReference type="InterPro" id="IPR001650">
    <property type="entry name" value="Helicase_C-like"/>
</dbReference>
<dbReference type="Pfam" id="PF17757">
    <property type="entry name" value="UvrB_inter"/>
    <property type="match status" value="1"/>
</dbReference>
<dbReference type="PROSITE" id="PS51192">
    <property type="entry name" value="HELICASE_ATP_BIND_1"/>
    <property type="match status" value="1"/>
</dbReference>
<feature type="domain" description="Helicase C-terminal" evidence="9">
    <location>
        <begin position="431"/>
        <end position="597"/>
    </location>
</feature>
<dbReference type="GO" id="GO:0016887">
    <property type="term" value="F:ATP hydrolysis activity"/>
    <property type="evidence" value="ECO:0007669"/>
    <property type="project" value="InterPro"/>
</dbReference>
<evidence type="ECO:0000259" key="9">
    <source>
        <dbReference type="PROSITE" id="PS51194"/>
    </source>
</evidence>
<evidence type="ECO:0000256" key="6">
    <source>
        <dbReference type="ARBA" id="ARBA00022881"/>
    </source>
</evidence>
<evidence type="ECO:0000256" key="4">
    <source>
        <dbReference type="ARBA" id="ARBA00022769"/>
    </source>
</evidence>
<organism evidence="10 11">
    <name type="scientific">Mycoplasmopsis cynos</name>
    <dbReference type="NCBI Taxonomy" id="171284"/>
    <lineage>
        <taxon>Bacteria</taxon>
        <taxon>Bacillati</taxon>
        <taxon>Mycoplasmatota</taxon>
        <taxon>Mycoplasmoidales</taxon>
        <taxon>Metamycoplasmataceae</taxon>
        <taxon>Mycoplasmopsis</taxon>
    </lineage>
</organism>
<keyword evidence="2" id="KW-0547">Nucleotide-binding</keyword>
<keyword evidence="10" id="KW-0614">Plasmid</keyword>
<dbReference type="GO" id="GO:0003677">
    <property type="term" value="F:DNA binding"/>
    <property type="evidence" value="ECO:0007669"/>
    <property type="project" value="InterPro"/>
</dbReference>
<protein>
    <submittedName>
        <fullName evidence="10">Excinuclease ABC subunit B</fullName>
    </submittedName>
</protein>
<dbReference type="GO" id="GO:0009380">
    <property type="term" value="C:excinuclease repair complex"/>
    <property type="evidence" value="ECO:0007669"/>
    <property type="project" value="InterPro"/>
</dbReference>
<dbReference type="InterPro" id="IPR006935">
    <property type="entry name" value="Helicase/UvrB_N"/>
</dbReference>
<keyword evidence="5" id="KW-0067">ATP-binding</keyword>
<evidence type="ECO:0000256" key="7">
    <source>
        <dbReference type="ARBA" id="ARBA00023204"/>
    </source>
</evidence>
<sequence>MKIFDLHSEYQPAGDQTKAIEFLSNNIKKGVKDQVLWGVTGSGKTFTIANVIKNFDKPVLILSHNKTLTNQLYSELKGFFPNNAVEYYISYFDYFRPEAYLPNTDTYIEKDSRINKKIDIMRMSAINSLISRKDVIVVASVSAIYGALNPEIYVKSFYRIFKGQKISVKDFCHKLINIKYHRNDIAPSSAEFSVKGDSVILRPADSEENAIRIDFFGDEIEDILLINALNKNILDKYDIYTISPGDAYATDNSVYDRVIPLIEHELNEQLKKFESEQKLLEYQRLSQRIKNDINDLKEFRFCKGIENYSMYLDGRNFGDRPYTLLDYFPKDSLIIIDESHLSIPQIRSMIIGDQSRKNNLVNYGFRLPSALENRPLSGEEFENNFDFKKIYISATPVEYELNKAKKNVVKMIVRPTGLLDPEIIIKPTQNQINDIYETILKQRELNEKTIILTITKETSEKLNEYLIKRGIKSMYIHSEHTNFERDEIIKKLRLGYYEVLIGINLLREGVDIPEVSKVIILDADKGGFIRAANNLIQIVGRASRNANGQAILYADTISPAMRECIDDNKNKRKIQLEYNKLNHITPRTIIKKVPTLFETNELLSDIEKILTKKSHKRPKAKIQIIIKELTKSMLDAAKQRDYLKAQEIKDLIFKLESDTNDN</sequence>
<dbReference type="PANTHER" id="PTHR24029">
    <property type="entry name" value="UVRABC SYSTEM PROTEIN B"/>
    <property type="match status" value="1"/>
</dbReference>
<dbReference type="NCBIfam" id="TIGR00631">
    <property type="entry name" value="uvrb"/>
    <property type="match status" value="1"/>
</dbReference>
<evidence type="ECO:0000259" key="8">
    <source>
        <dbReference type="PROSITE" id="PS51192"/>
    </source>
</evidence>
<keyword evidence="4" id="KW-0228">DNA excision</keyword>
<dbReference type="EMBL" id="LR214986">
    <property type="protein sequence ID" value="VEU64398.1"/>
    <property type="molecule type" value="Genomic_DNA"/>
</dbReference>
<keyword evidence="7" id="KW-0234">DNA repair</keyword>
<evidence type="ECO:0000256" key="1">
    <source>
        <dbReference type="ARBA" id="ARBA00022490"/>
    </source>
</evidence>
<dbReference type="CDD" id="cd17916">
    <property type="entry name" value="DEXHc_UvrB"/>
    <property type="match status" value="1"/>
</dbReference>
<dbReference type="InterPro" id="IPR014001">
    <property type="entry name" value="Helicase_ATP-bd"/>
</dbReference>
<dbReference type="InterPro" id="IPR036876">
    <property type="entry name" value="UVR_dom_sf"/>
</dbReference>
<evidence type="ECO:0000256" key="2">
    <source>
        <dbReference type="ARBA" id="ARBA00022741"/>
    </source>
</evidence>
<dbReference type="PANTHER" id="PTHR24029:SF0">
    <property type="entry name" value="UVRABC SYSTEM PROTEIN B"/>
    <property type="match status" value="1"/>
</dbReference>
<evidence type="ECO:0000313" key="10">
    <source>
        <dbReference type="EMBL" id="VEU64398.1"/>
    </source>
</evidence>
<feature type="domain" description="Helicase ATP-binding" evidence="8">
    <location>
        <begin position="25"/>
        <end position="138"/>
    </location>
</feature>
<dbReference type="InterPro" id="IPR004807">
    <property type="entry name" value="UvrB"/>
</dbReference>
<dbReference type="Gene3D" id="3.40.50.300">
    <property type="entry name" value="P-loop containing nucleotide triphosphate hydrolases"/>
    <property type="match status" value="3"/>
</dbReference>
<geneLocation type="plasmid" evidence="10 11">
    <name>13</name>
</geneLocation>
<keyword evidence="1" id="KW-0963">Cytoplasm</keyword>
<dbReference type="InterPro" id="IPR041471">
    <property type="entry name" value="UvrB_inter"/>
</dbReference>
<dbReference type="NCBIfam" id="NF003673">
    <property type="entry name" value="PRK05298.1"/>
    <property type="match status" value="1"/>
</dbReference>
<dbReference type="SUPFAM" id="SSF52540">
    <property type="entry name" value="P-loop containing nucleoside triphosphate hydrolases"/>
    <property type="match status" value="2"/>
</dbReference>
<reference evidence="10 11" key="1">
    <citation type="submission" date="2019-01" db="EMBL/GenBank/DDBJ databases">
        <authorList>
            <consortium name="Pathogen Informatics"/>
        </authorList>
    </citation>
    <scope>NUCLEOTIDE SEQUENCE [LARGE SCALE GENOMIC DNA]</scope>
    <source>
        <strain evidence="10 11">NCTC10142</strain>
        <plasmid evidence="11">13</plasmid>
    </source>
</reference>
<dbReference type="GO" id="GO:0004518">
    <property type="term" value="F:nuclease activity"/>
    <property type="evidence" value="ECO:0007669"/>
    <property type="project" value="UniProtKB-KW"/>
</dbReference>
<dbReference type="InterPro" id="IPR024759">
    <property type="entry name" value="UvrB_YAD/RRR_dom"/>
</dbReference>
<dbReference type="SMART" id="SM00490">
    <property type="entry name" value="HELICc"/>
    <property type="match status" value="1"/>
</dbReference>
<evidence type="ECO:0000256" key="3">
    <source>
        <dbReference type="ARBA" id="ARBA00022763"/>
    </source>
</evidence>
<dbReference type="Proteomes" id="UP000289506">
    <property type="component" value="Plasmid 13"/>
</dbReference>
<dbReference type="RefSeq" id="WP_165035609.1">
    <property type="nucleotide sequence ID" value="NZ_LR214986.1"/>
</dbReference>
<dbReference type="PROSITE" id="PS51194">
    <property type="entry name" value="HELICASE_CTER"/>
    <property type="match status" value="1"/>
</dbReference>
<dbReference type="GO" id="GO:0005524">
    <property type="term" value="F:ATP binding"/>
    <property type="evidence" value="ECO:0007669"/>
    <property type="project" value="UniProtKB-KW"/>
</dbReference>
<proteinExistence type="predicted"/>
<name>A0A449AHA4_9BACT</name>
<evidence type="ECO:0000256" key="5">
    <source>
        <dbReference type="ARBA" id="ARBA00022840"/>
    </source>
</evidence>
<dbReference type="GO" id="GO:0006289">
    <property type="term" value="P:nucleotide-excision repair"/>
    <property type="evidence" value="ECO:0007669"/>
    <property type="project" value="InterPro"/>
</dbReference>
<keyword evidence="6" id="KW-0267">Excision nuclease</keyword>
<dbReference type="Pfam" id="PF12344">
    <property type="entry name" value="UvrB"/>
    <property type="match status" value="1"/>
</dbReference>
<dbReference type="Pfam" id="PF04851">
    <property type="entry name" value="ResIII"/>
    <property type="match status" value="1"/>
</dbReference>
<dbReference type="AlphaFoldDB" id="A0A449AHA4"/>
<evidence type="ECO:0000313" key="11">
    <source>
        <dbReference type="Proteomes" id="UP000289506"/>
    </source>
</evidence>
<dbReference type="SMART" id="SM00487">
    <property type="entry name" value="DEXDc"/>
    <property type="match status" value="1"/>
</dbReference>
<gene>
    <name evidence="10" type="primary">uvrB</name>
    <name evidence="10" type="ORF">NCTC10142_00138</name>
</gene>
<dbReference type="InterPro" id="IPR027417">
    <property type="entry name" value="P-loop_NTPase"/>
</dbReference>
<dbReference type="Pfam" id="PF00271">
    <property type="entry name" value="Helicase_C"/>
    <property type="match status" value="1"/>
</dbReference>
<dbReference type="SUPFAM" id="SSF46600">
    <property type="entry name" value="C-terminal UvrC-binding domain of UvrB"/>
    <property type="match status" value="1"/>
</dbReference>
<keyword evidence="3" id="KW-0227">DNA damage</keyword>
<accession>A0A449AHA4</accession>